<protein>
    <recommendedName>
        <fullName evidence="1">Transglutaminase-like domain-containing protein</fullName>
    </recommendedName>
</protein>
<dbReference type="Pfam" id="PF01841">
    <property type="entry name" value="Transglut_core"/>
    <property type="match status" value="1"/>
</dbReference>
<keyword evidence="3" id="KW-1185">Reference proteome</keyword>
<dbReference type="RefSeq" id="WP_337715830.1">
    <property type="nucleotide sequence ID" value="NZ_JBBEUB010000001.1"/>
</dbReference>
<dbReference type="SUPFAM" id="SSF54001">
    <property type="entry name" value="Cysteine proteinases"/>
    <property type="match status" value="1"/>
</dbReference>
<proteinExistence type="predicted"/>
<name>A0ABU8NJY8_9SPHI</name>
<evidence type="ECO:0000313" key="2">
    <source>
        <dbReference type="EMBL" id="MEJ2902011.1"/>
    </source>
</evidence>
<gene>
    <name evidence="2" type="ORF">WAE58_06230</name>
</gene>
<sequence>MKKALLTILLIVPIINSIAQKKPSVTTKSFKTYTSALDNNRRIAADNKNYIEAVSLINEWLVKYEEAAVDTQATVKNWYPGMYYNLACYQNLLGSTTQALAAFDKCVKLGYSNYYNTIQDTDLKSLHGNKRFEKALLSIRERGDMNYILKTSPPYLNGKVTALPPFIYQSPDSKELVDLKVKFNLDSVAGNGNEISKIKRLLFWAYNIVPHQNGDNPPSRNANDIIEVCKRDKRGVNCRMKATILKDALHAEGFKSRMITCMPKDTADTDCHVINVVWSKTLNKWLWMDPTFNAYVSDNKGELLSVEEVRTHLINNSELLLNKDAFRNKEFYLDFYMSKNLYWLRCPVNSVWDVETYSKNNTVVQYVNLYPGRFNTVNSSRKTSSDTKVFEITNPNYFWQKPLDN</sequence>
<dbReference type="InterPro" id="IPR002931">
    <property type="entry name" value="Transglutaminase-like"/>
</dbReference>
<evidence type="ECO:0000259" key="1">
    <source>
        <dbReference type="Pfam" id="PF01841"/>
    </source>
</evidence>
<dbReference type="NCBIfam" id="NF047558">
    <property type="entry name" value="TPR_END_plus"/>
    <property type="match status" value="1"/>
</dbReference>
<feature type="domain" description="Transglutaminase-like" evidence="1">
    <location>
        <begin position="188"/>
        <end position="290"/>
    </location>
</feature>
<comment type="caution">
    <text evidence="2">The sequence shown here is derived from an EMBL/GenBank/DDBJ whole genome shotgun (WGS) entry which is preliminary data.</text>
</comment>
<organism evidence="2 3">
    <name type="scientific">Pedobacter panaciterrae</name>
    <dbReference type="NCBI Taxonomy" id="363849"/>
    <lineage>
        <taxon>Bacteria</taxon>
        <taxon>Pseudomonadati</taxon>
        <taxon>Bacteroidota</taxon>
        <taxon>Sphingobacteriia</taxon>
        <taxon>Sphingobacteriales</taxon>
        <taxon>Sphingobacteriaceae</taxon>
        <taxon>Pedobacter</taxon>
    </lineage>
</organism>
<dbReference type="Proteomes" id="UP001378956">
    <property type="component" value="Unassembled WGS sequence"/>
</dbReference>
<accession>A0ABU8NJY8</accession>
<reference evidence="2 3" key="1">
    <citation type="submission" date="2024-03" db="EMBL/GenBank/DDBJ databases">
        <title>Sequence of Lycoming College Course Isolates.</title>
        <authorList>
            <person name="Plotts O."/>
            <person name="Newman J."/>
        </authorList>
    </citation>
    <scope>NUCLEOTIDE SEQUENCE [LARGE SCALE GENOMIC DNA]</scope>
    <source>
        <strain evidence="2 3">CJB-3</strain>
    </source>
</reference>
<evidence type="ECO:0000313" key="3">
    <source>
        <dbReference type="Proteomes" id="UP001378956"/>
    </source>
</evidence>
<dbReference type="EMBL" id="JBBEUB010000001">
    <property type="protein sequence ID" value="MEJ2902011.1"/>
    <property type="molecule type" value="Genomic_DNA"/>
</dbReference>
<dbReference type="InterPro" id="IPR038765">
    <property type="entry name" value="Papain-like_cys_pep_sf"/>
</dbReference>